<name>A0A6J2XL66_SITOR</name>
<dbReference type="AlphaFoldDB" id="A0A6J2XL66"/>
<dbReference type="InterPro" id="IPR016186">
    <property type="entry name" value="C-type_lectin-like/link_sf"/>
</dbReference>
<keyword evidence="4" id="KW-1185">Reference proteome</keyword>
<protein>
    <submittedName>
        <fullName evidence="5">Galactose-specific lectin nattectin-like isoform X1</fullName>
    </submittedName>
</protein>
<accession>A0A6J2XL66</accession>
<dbReference type="SUPFAM" id="SSF56436">
    <property type="entry name" value="C-type lectin-like"/>
    <property type="match status" value="1"/>
</dbReference>
<gene>
    <name evidence="5" type="primary">LOC115879265</name>
</gene>
<keyword evidence="1" id="KW-1015">Disulfide bond</keyword>
<dbReference type="InterPro" id="IPR016187">
    <property type="entry name" value="CTDL_fold"/>
</dbReference>
<dbReference type="InterPro" id="IPR001304">
    <property type="entry name" value="C-type_lectin-like"/>
</dbReference>
<proteinExistence type="predicted"/>
<keyword evidence="2" id="KW-0732">Signal</keyword>
<dbReference type="Pfam" id="PF00059">
    <property type="entry name" value="Lectin_C"/>
    <property type="match status" value="1"/>
</dbReference>
<dbReference type="Proteomes" id="UP000504635">
    <property type="component" value="Unplaced"/>
</dbReference>
<dbReference type="PROSITE" id="PS50041">
    <property type="entry name" value="C_TYPE_LECTIN_2"/>
    <property type="match status" value="1"/>
</dbReference>
<evidence type="ECO:0000256" key="2">
    <source>
        <dbReference type="SAM" id="SignalP"/>
    </source>
</evidence>
<evidence type="ECO:0000313" key="4">
    <source>
        <dbReference type="Proteomes" id="UP000504635"/>
    </source>
</evidence>
<dbReference type="SMART" id="SM00034">
    <property type="entry name" value="CLECT"/>
    <property type="match status" value="1"/>
</dbReference>
<feature type="chain" id="PRO_5026647417" evidence="2">
    <location>
        <begin position="19"/>
        <end position="190"/>
    </location>
</feature>
<evidence type="ECO:0000259" key="3">
    <source>
        <dbReference type="PROSITE" id="PS50041"/>
    </source>
</evidence>
<feature type="domain" description="C-type lectin" evidence="3">
    <location>
        <begin position="28"/>
        <end position="157"/>
    </location>
</feature>
<dbReference type="GeneID" id="115879265"/>
<dbReference type="InterPro" id="IPR050111">
    <property type="entry name" value="C-type_lectin/snaclec_domain"/>
</dbReference>
<sequence>MYFKCIAWLSILFGFSVSDFIPSPDGIYFLSTEVLNWTAAREACINADLELASVLLNQEHNAIEKFLLEHIKKEEDIWSGYWLAGIRHHSGSFYWDNTGIKVGLGGLPPRDYHVKLWLLGEPNNVSGMEHCLELKWDGIFSGWNDISCSKRRRYICQSTREGGLREKDSEDYSYLAFPNALNQQVNCGCH</sequence>
<dbReference type="RefSeq" id="XP_030751836.1">
    <property type="nucleotide sequence ID" value="XM_030895976.1"/>
</dbReference>
<dbReference type="KEGG" id="soy:115879265"/>
<evidence type="ECO:0000256" key="1">
    <source>
        <dbReference type="ARBA" id="ARBA00023157"/>
    </source>
</evidence>
<dbReference type="PANTHER" id="PTHR22803">
    <property type="entry name" value="MANNOSE, PHOSPHOLIPASE, LECTIN RECEPTOR RELATED"/>
    <property type="match status" value="1"/>
</dbReference>
<dbReference type="CDD" id="cd00037">
    <property type="entry name" value="CLECT"/>
    <property type="match status" value="1"/>
</dbReference>
<feature type="signal peptide" evidence="2">
    <location>
        <begin position="1"/>
        <end position="18"/>
    </location>
</feature>
<dbReference type="Gene3D" id="3.10.100.10">
    <property type="entry name" value="Mannose-Binding Protein A, subunit A"/>
    <property type="match status" value="1"/>
</dbReference>
<dbReference type="OrthoDB" id="7357196at2759"/>
<dbReference type="InterPro" id="IPR018378">
    <property type="entry name" value="C-type_lectin_CS"/>
</dbReference>
<dbReference type="InParanoid" id="A0A6J2XL66"/>
<evidence type="ECO:0000313" key="5">
    <source>
        <dbReference type="RefSeq" id="XP_030751836.1"/>
    </source>
</evidence>
<reference evidence="5" key="1">
    <citation type="submission" date="2025-08" db="UniProtKB">
        <authorList>
            <consortium name="RefSeq"/>
        </authorList>
    </citation>
    <scope>IDENTIFICATION</scope>
    <source>
        <tissue evidence="5">Gonads</tissue>
    </source>
</reference>
<organism evidence="4 5">
    <name type="scientific">Sitophilus oryzae</name>
    <name type="common">Rice weevil</name>
    <name type="synonym">Curculio oryzae</name>
    <dbReference type="NCBI Taxonomy" id="7048"/>
    <lineage>
        <taxon>Eukaryota</taxon>
        <taxon>Metazoa</taxon>
        <taxon>Ecdysozoa</taxon>
        <taxon>Arthropoda</taxon>
        <taxon>Hexapoda</taxon>
        <taxon>Insecta</taxon>
        <taxon>Pterygota</taxon>
        <taxon>Neoptera</taxon>
        <taxon>Endopterygota</taxon>
        <taxon>Coleoptera</taxon>
        <taxon>Polyphaga</taxon>
        <taxon>Cucujiformia</taxon>
        <taxon>Curculionidae</taxon>
        <taxon>Dryophthorinae</taxon>
        <taxon>Sitophilus</taxon>
    </lineage>
</organism>
<dbReference type="PROSITE" id="PS00615">
    <property type="entry name" value="C_TYPE_LECTIN_1"/>
    <property type="match status" value="1"/>
</dbReference>